<accession>A0AAV6V1V0</accession>
<evidence type="ECO:0000256" key="10">
    <source>
        <dbReference type="RuleBase" id="RU366018"/>
    </source>
</evidence>
<evidence type="ECO:0000313" key="14">
    <source>
        <dbReference type="EMBL" id="KAG8189541.1"/>
    </source>
</evidence>
<sequence>MVMMLPLKFLNAEGEITEWDPFEWCQWLFSSGKTPEESDQGDYRFDDATFCGLVWYNNCIAFRCQTCAYSPNTSLCFECFHEGDHEGHEFEMCRGKRGFCDCGDKNMLRETGFCPRHGLHDEPNPLPEANKDVLCVAEALRSQLYMKLVEQLQKTFCQTVIVPPPMDSFEAHVAETFMPHLFSRLVQYLQKSYDQCNFGPNNAAKEIKVFSSHTAKNSAIGKASESGPSCNEPLTDLHKPEKSRTVSQDLEEMLNESYLSDFTLKVGDRTFHVHKAVLGARSKFFRAMFDSEMKEMQDNCMVLKDRDGDTLQRMLQFVYSDTLDNNMGWVEACRLYDAANFYDLELLKQGCSKILKKTLCVPSALEVLELADLHQDRKLKSAAVGTRNLPRTVLKENEGLVFKNVLYEGANICSQS</sequence>
<evidence type="ECO:0000256" key="6">
    <source>
        <dbReference type="ARBA" id="ARBA00022786"/>
    </source>
</evidence>
<dbReference type="Gene3D" id="2.10.110.30">
    <property type="match status" value="1"/>
</dbReference>
<name>A0AAV6V1V0_9ARAC</name>
<evidence type="ECO:0000313" key="15">
    <source>
        <dbReference type="Proteomes" id="UP000827092"/>
    </source>
</evidence>
<dbReference type="SUPFAM" id="SSF54695">
    <property type="entry name" value="POZ domain"/>
    <property type="match status" value="1"/>
</dbReference>
<dbReference type="InterPro" id="IPR003126">
    <property type="entry name" value="Znf_UBR"/>
</dbReference>
<evidence type="ECO:0000256" key="5">
    <source>
        <dbReference type="ARBA" id="ARBA00022771"/>
    </source>
</evidence>
<dbReference type="GO" id="GO:0008270">
    <property type="term" value="F:zinc ion binding"/>
    <property type="evidence" value="ECO:0007669"/>
    <property type="project" value="UniProtKB-UniRule"/>
</dbReference>
<comment type="caution">
    <text evidence="14">The sequence shown here is derived from an EMBL/GenBank/DDBJ whole genome shotgun (WGS) entry which is preliminary data.</text>
</comment>
<dbReference type="GO" id="GO:0000151">
    <property type="term" value="C:ubiquitin ligase complex"/>
    <property type="evidence" value="ECO:0007669"/>
    <property type="project" value="TreeGrafter"/>
</dbReference>
<dbReference type="PROSITE" id="PS51157">
    <property type="entry name" value="ZF_UBR"/>
    <property type="match status" value="1"/>
</dbReference>
<feature type="domain" description="BTB" evidence="12">
    <location>
        <begin position="260"/>
        <end position="327"/>
    </location>
</feature>
<keyword evidence="4 10" id="KW-0479">Metal-binding</keyword>
<comment type="catalytic activity">
    <reaction evidence="1 10">
        <text>S-ubiquitinyl-[E2 ubiquitin-conjugating enzyme]-L-cysteine + [acceptor protein]-L-lysine = [E2 ubiquitin-conjugating enzyme]-L-cysteine + N(6)-ubiquitinyl-[acceptor protein]-L-lysine.</text>
        <dbReference type="EC" id="2.3.2.27"/>
    </reaction>
</comment>
<dbReference type="InterPro" id="IPR011333">
    <property type="entry name" value="SKP1/BTB/POZ_sf"/>
</dbReference>
<dbReference type="GO" id="GO:0016567">
    <property type="term" value="P:protein ubiquitination"/>
    <property type="evidence" value="ECO:0007669"/>
    <property type="project" value="UniProtKB-UniRule"/>
</dbReference>
<evidence type="ECO:0000256" key="2">
    <source>
        <dbReference type="ARBA" id="ARBA00004906"/>
    </source>
</evidence>
<dbReference type="InterPro" id="IPR039164">
    <property type="entry name" value="UBR1-like"/>
</dbReference>
<dbReference type="Gene3D" id="3.30.710.10">
    <property type="entry name" value="Potassium Channel Kv1.1, Chain A"/>
    <property type="match status" value="1"/>
</dbReference>
<keyword evidence="6 10" id="KW-0833">Ubl conjugation pathway</keyword>
<organism evidence="14 15">
    <name type="scientific">Oedothorax gibbosus</name>
    <dbReference type="NCBI Taxonomy" id="931172"/>
    <lineage>
        <taxon>Eukaryota</taxon>
        <taxon>Metazoa</taxon>
        <taxon>Ecdysozoa</taxon>
        <taxon>Arthropoda</taxon>
        <taxon>Chelicerata</taxon>
        <taxon>Arachnida</taxon>
        <taxon>Araneae</taxon>
        <taxon>Araneomorphae</taxon>
        <taxon>Entelegynae</taxon>
        <taxon>Araneoidea</taxon>
        <taxon>Linyphiidae</taxon>
        <taxon>Erigoninae</taxon>
        <taxon>Oedothorax</taxon>
    </lineage>
</organism>
<feature type="zinc finger region" description="UBR-type" evidence="9">
    <location>
        <begin position="49"/>
        <end position="119"/>
    </location>
</feature>
<dbReference type="PANTHER" id="PTHR21497:SF39">
    <property type="entry name" value="E3 UBIQUITIN-PROTEIN LIGASE UBR3"/>
    <property type="match status" value="1"/>
</dbReference>
<evidence type="ECO:0000256" key="1">
    <source>
        <dbReference type="ARBA" id="ARBA00000900"/>
    </source>
</evidence>
<dbReference type="CDD" id="cd18186">
    <property type="entry name" value="BTB_POZ_ZBTB_KLHL-like"/>
    <property type="match status" value="1"/>
</dbReference>
<dbReference type="GO" id="GO:0005737">
    <property type="term" value="C:cytoplasm"/>
    <property type="evidence" value="ECO:0007669"/>
    <property type="project" value="TreeGrafter"/>
</dbReference>
<comment type="pathway">
    <text evidence="2 10">Protein modification; protein ubiquitination.</text>
</comment>
<comment type="function">
    <text evidence="10">Ubiquitin ligase protein which is a component of the N-end rule pathway. Recognizes and binds to proteins bearing specific N-terminal residues that are destabilizing according to the N-end rule, leading to their ubiquitination and subsequent degradation.</text>
</comment>
<dbReference type="Pfam" id="PF00651">
    <property type="entry name" value="BTB"/>
    <property type="match status" value="1"/>
</dbReference>
<keyword evidence="7 10" id="KW-0862">Zinc</keyword>
<evidence type="ECO:0000256" key="4">
    <source>
        <dbReference type="ARBA" id="ARBA00022723"/>
    </source>
</evidence>
<dbReference type="AlphaFoldDB" id="A0AAV6V1V0"/>
<dbReference type="EC" id="2.3.2.27" evidence="10"/>
<evidence type="ECO:0000259" key="12">
    <source>
        <dbReference type="PROSITE" id="PS50097"/>
    </source>
</evidence>
<evidence type="ECO:0000256" key="8">
    <source>
        <dbReference type="ARBA" id="ARBA00046341"/>
    </source>
</evidence>
<protein>
    <recommendedName>
        <fullName evidence="10">E3 ubiquitin-protein ligase</fullName>
        <ecNumber evidence="10">2.3.2.27</ecNumber>
    </recommendedName>
</protein>
<dbReference type="GO" id="GO:0061630">
    <property type="term" value="F:ubiquitin protein ligase activity"/>
    <property type="evidence" value="ECO:0007669"/>
    <property type="project" value="UniProtKB-UniRule"/>
</dbReference>
<feature type="region of interest" description="Disordered" evidence="11">
    <location>
        <begin position="219"/>
        <end position="242"/>
    </location>
</feature>
<keyword evidence="15" id="KW-1185">Reference proteome</keyword>
<dbReference type="InterPro" id="IPR000210">
    <property type="entry name" value="BTB/POZ_dom"/>
</dbReference>
<dbReference type="GO" id="GO:0071596">
    <property type="term" value="P:ubiquitin-dependent protein catabolic process via the N-end rule pathway"/>
    <property type="evidence" value="ECO:0007669"/>
    <property type="project" value="UniProtKB-UniRule"/>
</dbReference>
<reference evidence="14 15" key="1">
    <citation type="journal article" date="2022" name="Nat. Ecol. Evol.">
        <title>A masculinizing supergene underlies an exaggerated male reproductive morph in a spider.</title>
        <authorList>
            <person name="Hendrickx F."/>
            <person name="De Corte Z."/>
            <person name="Sonet G."/>
            <person name="Van Belleghem S.M."/>
            <person name="Kostlbacher S."/>
            <person name="Vangestel C."/>
        </authorList>
    </citation>
    <scope>NUCLEOTIDE SEQUENCE [LARGE SCALE GENOMIC DNA]</scope>
    <source>
        <strain evidence="14">W744_W776</strain>
    </source>
</reference>
<evidence type="ECO:0000259" key="13">
    <source>
        <dbReference type="PROSITE" id="PS51157"/>
    </source>
</evidence>
<dbReference type="Proteomes" id="UP000827092">
    <property type="component" value="Unassembled WGS sequence"/>
</dbReference>
<keyword evidence="3 10" id="KW-0808">Transferase</keyword>
<dbReference type="EMBL" id="JAFNEN010000213">
    <property type="protein sequence ID" value="KAG8189541.1"/>
    <property type="molecule type" value="Genomic_DNA"/>
</dbReference>
<evidence type="ECO:0000256" key="7">
    <source>
        <dbReference type="ARBA" id="ARBA00022833"/>
    </source>
</evidence>
<feature type="domain" description="UBR-type" evidence="13">
    <location>
        <begin position="49"/>
        <end position="119"/>
    </location>
</feature>
<keyword evidence="5 10" id="KW-0863">Zinc-finger</keyword>
<dbReference type="Pfam" id="PF02207">
    <property type="entry name" value="zf-UBR"/>
    <property type="match status" value="1"/>
</dbReference>
<gene>
    <name evidence="14" type="ORF">JTE90_008501</name>
</gene>
<comment type="similarity">
    <text evidence="8 10">Belongs to the E3 ubiquitin-protein ligase UBR1-like family.</text>
</comment>
<evidence type="ECO:0000256" key="3">
    <source>
        <dbReference type="ARBA" id="ARBA00022679"/>
    </source>
</evidence>
<dbReference type="PROSITE" id="PS50097">
    <property type="entry name" value="BTB"/>
    <property type="match status" value="1"/>
</dbReference>
<dbReference type="CDD" id="cd19673">
    <property type="entry name" value="UBR-box_UBR3"/>
    <property type="match status" value="1"/>
</dbReference>
<proteinExistence type="inferred from homology"/>
<dbReference type="PANTHER" id="PTHR21497">
    <property type="entry name" value="UBIQUITIN LIGASE E3 ALPHA-RELATED"/>
    <property type="match status" value="1"/>
</dbReference>
<dbReference type="SMART" id="SM00225">
    <property type="entry name" value="BTB"/>
    <property type="match status" value="1"/>
</dbReference>
<evidence type="ECO:0000256" key="9">
    <source>
        <dbReference type="PROSITE-ProRule" id="PRU00508"/>
    </source>
</evidence>
<evidence type="ECO:0000256" key="11">
    <source>
        <dbReference type="SAM" id="MobiDB-lite"/>
    </source>
</evidence>
<dbReference type="FunFam" id="2.10.110.30:FF:000002">
    <property type="entry name" value="Putative e3 ubiquitin-protein ligase ubr3"/>
    <property type="match status" value="1"/>
</dbReference>
<dbReference type="SMART" id="SM00396">
    <property type="entry name" value="ZnF_UBR1"/>
    <property type="match status" value="1"/>
</dbReference>